<proteinExistence type="predicted"/>
<dbReference type="AlphaFoldDB" id="A0A8X6IE16"/>
<sequence>MIEISPGRENVVRLVKIKKSTGIFLHPIQRLFPLEIFENDPLQGGGLLYKQVLRRHFANPAADPDRPIKNAASTSSIVTRSARVIYAPHRLGLRLSSSIVLDLNGVRVFRSATSHATPS</sequence>
<comment type="caution">
    <text evidence="1">The sequence shown here is derived from an EMBL/GenBank/DDBJ whole genome shotgun (WGS) entry which is preliminary data.</text>
</comment>
<keyword evidence="2" id="KW-1185">Reference proteome</keyword>
<gene>
    <name evidence="1" type="ORF">NPIL_643801</name>
</gene>
<organism evidence="1 2">
    <name type="scientific">Nephila pilipes</name>
    <name type="common">Giant wood spider</name>
    <name type="synonym">Nephila maculata</name>
    <dbReference type="NCBI Taxonomy" id="299642"/>
    <lineage>
        <taxon>Eukaryota</taxon>
        <taxon>Metazoa</taxon>
        <taxon>Ecdysozoa</taxon>
        <taxon>Arthropoda</taxon>
        <taxon>Chelicerata</taxon>
        <taxon>Arachnida</taxon>
        <taxon>Araneae</taxon>
        <taxon>Araneomorphae</taxon>
        <taxon>Entelegynae</taxon>
        <taxon>Araneoidea</taxon>
        <taxon>Nephilidae</taxon>
        <taxon>Nephila</taxon>
    </lineage>
</organism>
<dbReference type="EMBL" id="BMAW01043994">
    <property type="protein sequence ID" value="GFS42213.1"/>
    <property type="molecule type" value="Genomic_DNA"/>
</dbReference>
<accession>A0A8X6IE16</accession>
<dbReference type="Proteomes" id="UP000887013">
    <property type="component" value="Unassembled WGS sequence"/>
</dbReference>
<dbReference type="OrthoDB" id="6428719at2759"/>
<evidence type="ECO:0000313" key="2">
    <source>
        <dbReference type="Proteomes" id="UP000887013"/>
    </source>
</evidence>
<name>A0A8X6IE16_NEPPI</name>
<evidence type="ECO:0000313" key="1">
    <source>
        <dbReference type="EMBL" id="GFS42213.1"/>
    </source>
</evidence>
<protein>
    <submittedName>
        <fullName evidence="1">Uncharacterized protein</fullName>
    </submittedName>
</protein>
<reference evidence="1" key="1">
    <citation type="submission" date="2020-08" db="EMBL/GenBank/DDBJ databases">
        <title>Multicomponent nature underlies the extraordinary mechanical properties of spider dragline silk.</title>
        <authorList>
            <person name="Kono N."/>
            <person name="Nakamura H."/>
            <person name="Mori M."/>
            <person name="Yoshida Y."/>
            <person name="Ohtoshi R."/>
            <person name="Malay A.D."/>
            <person name="Moran D.A.P."/>
            <person name="Tomita M."/>
            <person name="Numata K."/>
            <person name="Arakawa K."/>
        </authorList>
    </citation>
    <scope>NUCLEOTIDE SEQUENCE</scope>
</reference>